<dbReference type="SUPFAM" id="SSF55464">
    <property type="entry name" value="Origin of replication-binding domain, RBD-like"/>
    <property type="match status" value="1"/>
</dbReference>
<dbReference type="GO" id="GO:0000166">
    <property type="term" value="F:nucleotide binding"/>
    <property type="evidence" value="ECO:0007669"/>
    <property type="project" value="UniProtKB-KW"/>
</dbReference>
<evidence type="ECO:0000256" key="7">
    <source>
        <dbReference type="ARBA" id="ARBA00022723"/>
    </source>
</evidence>
<dbReference type="InterPro" id="IPR023395">
    <property type="entry name" value="MCP_dom_sf"/>
</dbReference>
<dbReference type="Gene3D" id="1.50.40.10">
    <property type="entry name" value="Mitochondrial carrier domain"/>
    <property type="match status" value="1"/>
</dbReference>
<keyword evidence="5" id="KW-0235">DNA replication</keyword>
<protein>
    <recommendedName>
        <fullName evidence="16">CRESS-DNA virus Rep endonuclease domain-containing protein</fullName>
    </recommendedName>
</protein>
<name>A0A4S4D2J5_CAMSN</name>
<evidence type="ECO:0000256" key="13">
    <source>
        <dbReference type="ARBA" id="ARBA00023136"/>
    </source>
</evidence>
<dbReference type="PANTHER" id="PTHR46080">
    <property type="entry name" value="MITOCHONDRIAL SUBSTRATE CARRIER FAMILY PROTEIN J"/>
    <property type="match status" value="1"/>
</dbReference>
<evidence type="ECO:0000256" key="10">
    <source>
        <dbReference type="ARBA" id="ARBA00022801"/>
    </source>
</evidence>
<feature type="repeat" description="Solcar" evidence="14">
    <location>
        <begin position="47"/>
        <end position="132"/>
    </location>
</feature>
<dbReference type="EMBL" id="SDRB02013090">
    <property type="protein sequence ID" value="THF95983.1"/>
    <property type="molecule type" value="Genomic_DNA"/>
</dbReference>
<dbReference type="Pfam" id="PF00799">
    <property type="entry name" value="Gemini_AL1"/>
    <property type="match status" value="1"/>
</dbReference>
<dbReference type="InterPro" id="IPR018108">
    <property type="entry name" value="MCP_transmembrane"/>
</dbReference>
<dbReference type="SUPFAM" id="SSF103506">
    <property type="entry name" value="Mitochondrial carrier"/>
    <property type="match status" value="1"/>
</dbReference>
<accession>A0A4S4D2J5</accession>
<sequence length="429" mass="48376">MTFAVLIMELSLLKWDIPSCFKLEVKLALLLFPSISMIIQRKNGLFVIFAIDIVALETATGANPFGPFLAVVKTRMQVASSGLSHMSGISVFRQILKHDGIRGIFRGFGTSAVGSLPGRVLALTSLEVSKDMMLKYTEGMNIAEATRVGIANGVAGMSSNLVSCVYFVPLEVVELYSQTCQRLMVQGLPGTTFCNRPFDVVRKLIKAEGFRGMYRGFGLTAVTQSPASALWWGAYGAAQHIIWRSSGYRDNMEKKPSHVEMVTVQATLCGASWCLFLGYYYSARYCEDTASEGALSSSEIFITPFVTVKEAWDFVRVILELISTEALYGWREFTVYHYKIPRQASFRFYVKNVFLTYPQCLCPKEQLLELFQFLLQLVCQPYYILVARELHKDWKPLSSYHGSMHEEDPNLESEIFQSHWNQRQNLSST</sequence>
<comment type="similarity">
    <text evidence="15">Belongs to the mitochondrial carrier (TC 2.A.29) family.</text>
</comment>
<reference evidence="17 18" key="1">
    <citation type="journal article" date="2018" name="Proc. Natl. Acad. Sci. U.S.A.">
        <title>Draft genome sequence of Camellia sinensis var. sinensis provides insights into the evolution of the tea genome and tea quality.</title>
        <authorList>
            <person name="Wei C."/>
            <person name="Yang H."/>
            <person name="Wang S."/>
            <person name="Zhao J."/>
            <person name="Liu C."/>
            <person name="Gao L."/>
            <person name="Xia E."/>
            <person name="Lu Y."/>
            <person name="Tai Y."/>
            <person name="She G."/>
            <person name="Sun J."/>
            <person name="Cao H."/>
            <person name="Tong W."/>
            <person name="Gao Q."/>
            <person name="Li Y."/>
            <person name="Deng W."/>
            <person name="Jiang X."/>
            <person name="Wang W."/>
            <person name="Chen Q."/>
            <person name="Zhang S."/>
            <person name="Li H."/>
            <person name="Wu J."/>
            <person name="Wang P."/>
            <person name="Li P."/>
            <person name="Shi C."/>
            <person name="Zheng F."/>
            <person name="Jian J."/>
            <person name="Huang B."/>
            <person name="Shan D."/>
            <person name="Shi M."/>
            <person name="Fang C."/>
            <person name="Yue Y."/>
            <person name="Li F."/>
            <person name="Li D."/>
            <person name="Wei S."/>
            <person name="Han B."/>
            <person name="Jiang C."/>
            <person name="Yin Y."/>
            <person name="Xia T."/>
            <person name="Zhang Z."/>
            <person name="Bennetzen J.L."/>
            <person name="Zhao S."/>
            <person name="Wan X."/>
        </authorList>
    </citation>
    <scope>NUCLEOTIDE SEQUENCE [LARGE SCALE GENOMIC DNA]</scope>
    <source>
        <strain evidence="18">cv. Shuchazao</strain>
        <tissue evidence="17">Leaf</tissue>
    </source>
</reference>
<evidence type="ECO:0000256" key="9">
    <source>
        <dbReference type="ARBA" id="ARBA00022759"/>
    </source>
</evidence>
<dbReference type="AlphaFoldDB" id="A0A4S4D2J5"/>
<evidence type="ECO:0000256" key="2">
    <source>
        <dbReference type="ARBA" id="ARBA00022679"/>
    </source>
</evidence>
<dbReference type="GO" id="GO:0006260">
    <property type="term" value="P:DNA replication"/>
    <property type="evidence" value="ECO:0007669"/>
    <property type="project" value="UniProtKB-KW"/>
</dbReference>
<evidence type="ECO:0000313" key="18">
    <source>
        <dbReference type="Proteomes" id="UP000306102"/>
    </source>
</evidence>
<keyword evidence="7" id="KW-0479">Metal-binding</keyword>
<dbReference type="InterPro" id="IPR049912">
    <property type="entry name" value="CRESS_DNA_REP"/>
</dbReference>
<evidence type="ECO:0000256" key="4">
    <source>
        <dbReference type="ARBA" id="ARBA00022695"/>
    </source>
</evidence>
<keyword evidence="12" id="KW-0238">DNA-binding</keyword>
<keyword evidence="10" id="KW-0378">Hydrolase</keyword>
<organism evidence="17 18">
    <name type="scientific">Camellia sinensis var. sinensis</name>
    <name type="common">China tea</name>
    <dbReference type="NCBI Taxonomy" id="542762"/>
    <lineage>
        <taxon>Eukaryota</taxon>
        <taxon>Viridiplantae</taxon>
        <taxon>Streptophyta</taxon>
        <taxon>Embryophyta</taxon>
        <taxon>Tracheophyta</taxon>
        <taxon>Spermatophyta</taxon>
        <taxon>Magnoliopsida</taxon>
        <taxon>eudicotyledons</taxon>
        <taxon>Gunneridae</taxon>
        <taxon>Pentapetalae</taxon>
        <taxon>asterids</taxon>
        <taxon>Ericales</taxon>
        <taxon>Theaceae</taxon>
        <taxon>Camellia</taxon>
    </lineage>
</organism>
<dbReference type="PROSITE" id="PS50920">
    <property type="entry name" value="SOLCAR"/>
    <property type="match status" value="2"/>
</dbReference>
<keyword evidence="4" id="KW-0548">Nucleotidyltransferase</keyword>
<dbReference type="GO" id="GO:0004519">
    <property type="term" value="F:endonuclease activity"/>
    <property type="evidence" value="ECO:0007669"/>
    <property type="project" value="UniProtKB-KW"/>
</dbReference>
<evidence type="ECO:0000256" key="12">
    <source>
        <dbReference type="ARBA" id="ARBA00023125"/>
    </source>
</evidence>
<keyword evidence="13 14" id="KW-0472">Membrane</keyword>
<dbReference type="GO" id="GO:0046872">
    <property type="term" value="F:metal ion binding"/>
    <property type="evidence" value="ECO:0007669"/>
    <property type="project" value="UniProtKB-KW"/>
</dbReference>
<comment type="subcellular location">
    <subcellularLocation>
        <location evidence="1">Membrane</location>
        <topology evidence="1">Multi-pass membrane protein</topology>
    </subcellularLocation>
</comment>
<proteinExistence type="inferred from homology"/>
<keyword evidence="15" id="KW-0813">Transport</keyword>
<keyword evidence="8" id="KW-0547">Nucleotide-binding</keyword>
<dbReference type="Gene3D" id="3.40.1310.20">
    <property type="match status" value="1"/>
</dbReference>
<evidence type="ECO:0000256" key="15">
    <source>
        <dbReference type="RuleBase" id="RU000488"/>
    </source>
</evidence>
<evidence type="ECO:0000256" key="1">
    <source>
        <dbReference type="ARBA" id="ARBA00004141"/>
    </source>
</evidence>
<dbReference type="Pfam" id="PF00153">
    <property type="entry name" value="Mito_carr"/>
    <property type="match status" value="2"/>
</dbReference>
<comment type="caution">
    <text evidence="17">The sequence shown here is derived from an EMBL/GenBank/DDBJ whole genome shotgun (WGS) entry which is preliminary data.</text>
</comment>
<dbReference type="GO" id="GO:0016779">
    <property type="term" value="F:nucleotidyltransferase activity"/>
    <property type="evidence" value="ECO:0007669"/>
    <property type="project" value="UniProtKB-KW"/>
</dbReference>
<keyword evidence="6" id="KW-0540">Nuclease</keyword>
<dbReference type="GO" id="GO:0003677">
    <property type="term" value="F:DNA binding"/>
    <property type="evidence" value="ECO:0007669"/>
    <property type="project" value="UniProtKB-KW"/>
</dbReference>
<evidence type="ECO:0000256" key="6">
    <source>
        <dbReference type="ARBA" id="ARBA00022722"/>
    </source>
</evidence>
<gene>
    <name evidence="17" type="ORF">TEA_009386</name>
</gene>
<evidence type="ECO:0000256" key="11">
    <source>
        <dbReference type="ARBA" id="ARBA00023124"/>
    </source>
</evidence>
<keyword evidence="18" id="KW-1185">Reference proteome</keyword>
<dbReference type="GO" id="GO:0016787">
    <property type="term" value="F:hydrolase activity"/>
    <property type="evidence" value="ECO:0007669"/>
    <property type="project" value="UniProtKB-KW"/>
</dbReference>
<evidence type="ECO:0000256" key="5">
    <source>
        <dbReference type="ARBA" id="ARBA00022705"/>
    </source>
</evidence>
<keyword evidence="9" id="KW-0255">Endonuclease</keyword>
<evidence type="ECO:0000256" key="8">
    <source>
        <dbReference type="ARBA" id="ARBA00022741"/>
    </source>
</evidence>
<keyword evidence="11" id="KW-0190">Covalent protein-DNA linkage</keyword>
<keyword evidence="3 14" id="KW-0812">Transmembrane</keyword>
<dbReference type="Proteomes" id="UP000306102">
    <property type="component" value="Unassembled WGS sequence"/>
</dbReference>
<dbReference type="PANTHER" id="PTHR46080:SF5">
    <property type="entry name" value="OS01G0329400 PROTEIN"/>
    <property type="match status" value="1"/>
</dbReference>
<evidence type="ECO:0000256" key="3">
    <source>
        <dbReference type="ARBA" id="ARBA00022692"/>
    </source>
</evidence>
<evidence type="ECO:0000256" key="14">
    <source>
        <dbReference type="PROSITE-ProRule" id="PRU00282"/>
    </source>
</evidence>
<keyword evidence="2" id="KW-0808">Transferase</keyword>
<feature type="domain" description="CRESS-DNA virus Rep endonuclease" evidence="16">
    <location>
        <begin position="346"/>
        <end position="396"/>
    </location>
</feature>
<evidence type="ECO:0000259" key="16">
    <source>
        <dbReference type="Pfam" id="PF00799"/>
    </source>
</evidence>
<evidence type="ECO:0000313" key="17">
    <source>
        <dbReference type="EMBL" id="THF95983.1"/>
    </source>
</evidence>
<feature type="repeat" description="Solcar" evidence="14">
    <location>
        <begin position="147"/>
        <end position="241"/>
    </location>
</feature>
<dbReference type="GO" id="GO:0016020">
    <property type="term" value="C:membrane"/>
    <property type="evidence" value="ECO:0007669"/>
    <property type="project" value="UniProtKB-SubCell"/>
</dbReference>